<proteinExistence type="predicted"/>
<dbReference type="RefSeq" id="WP_115869635.1">
    <property type="nucleotide sequence ID" value="NZ_QREG01000021.1"/>
</dbReference>
<accession>A0A3D9L1I8</accession>
<dbReference type="InterPro" id="IPR054207">
    <property type="entry name" value="DUF6913"/>
</dbReference>
<gene>
    <name evidence="1" type="ORF">C7460_12190</name>
</gene>
<comment type="caution">
    <text evidence="1">The sequence shown here is derived from an EMBL/GenBank/DDBJ whole genome shotgun (WGS) entry which is preliminary data.</text>
</comment>
<reference evidence="1 2" key="1">
    <citation type="submission" date="2018-07" db="EMBL/GenBank/DDBJ databases">
        <title>Genomic Encyclopedia of Type Strains, Phase IV (KMG-IV): sequencing the most valuable type-strain genomes for metagenomic binning, comparative biology and taxonomic classification.</title>
        <authorList>
            <person name="Goeker M."/>
        </authorList>
    </citation>
    <scope>NUCLEOTIDE SEQUENCE [LARGE SCALE GENOMIC DNA]</scope>
    <source>
        <strain evidence="1 2">DSM 4134</strain>
    </source>
</reference>
<name>A0A3D9L1I8_MARFU</name>
<organism evidence="1 2">
    <name type="scientific">Marinoscillum furvescens DSM 4134</name>
    <dbReference type="NCBI Taxonomy" id="1122208"/>
    <lineage>
        <taxon>Bacteria</taxon>
        <taxon>Pseudomonadati</taxon>
        <taxon>Bacteroidota</taxon>
        <taxon>Cytophagia</taxon>
        <taxon>Cytophagales</taxon>
        <taxon>Reichenbachiellaceae</taxon>
        <taxon>Marinoscillum</taxon>
    </lineage>
</organism>
<evidence type="ECO:0000313" key="1">
    <source>
        <dbReference type="EMBL" id="RED94403.1"/>
    </source>
</evidence>
<sequence>MGIFKKPYLQYKAKKNLKRRVPKDMRAFQESEKIAILASDQFESSEQLEKLIADLKNAGKEVHVMVYNHTPKQGSPTLPHFTATDISASGKYEKEELVFFLKQSYDFAICLDETRHFLIDYVFSLLNAKCRVGLLQPDRNHFFELMIHSTTSDKPASSEVLKYLKMIQSYEY</sequence>
<dbReference type="Proteomes" id="UP000256779">
    <property type="component" value="Unassembled WGS sequence"/>
</dbReference>
<dbReference type="Pfam" id="PF21857">
    <property type="entry name" value="DUF6913"/>
    <property type="match status" value="1"/>
</dbReference>
<dbReference type="EMBL" id="QREG01000021">
    <property type="protein sequence ID" value="RED94403.1"/>
    <property type="molecule type" value="Genomic_DNA"/>
</dbReference>
<protein>
    <submittedName>
        <fullName evidence="1">Uncharacterized protein</fullName>
    </submittedName>
</protein>
<keyword evidence="2" id="KW-1185">Reference proteome</keyword>
<dbReference type="AlphaFoldDB" id="A0A3D9L1I8"/>
<evidence type="ECO:0000313" key="2">
    <source>
        <dbReference type="Proteomes" id="UP000256779"/>
    </source>
</evidence>
<dbReference type="OrthoDB" id="980624at2"/>